<dbReference type="RefSeq" id="XP_002287759.1">
    <property type="nucleotide sequence ID" value="XM_002287723.1"/>
</dbReference>
<accession>B8BU13</accession>
<evidence type="ECO:0008006" key="3">
    <source>
        <dbReference type="Google" id="ProtNLM"/>
    </source>
</evidence>
<gene>
    <name evidence="1" type="ORF">THAPSDRAFT_2322</name>
</gene>
<dbReference type="PANTHER" id="PTHR21530">
    <property type="entry name" value="PHEROMONE SHUTDOWN PROTEIN"/>
    <property type="match status" value="1"/>
</dbReference>
<dbReference type="eggNOG" id="KOG2860">
    <property type="taxonomic scope" value="Eukaryota"/>
</dbReference>
<evidence type="ECO:0000313" key="1">
    <source>
        <dbReference type="EMBL" id="EED95202.1"/>
    </source>
</evidence>
<dbReference type="InterPro" id="IPR002816">
    <property type="entry name" value="TraB/PrgY/GumN_fam"/>
</dbReference>
<dbReference type="KEGG" id="tps:THAPSDRAFT_2322"/>
<dbReference type="EMBL" id="CM000639">
    <property type="protein sequence ID" value="EED95202.1"/>
    <property type="molecule type" value="Genomic_DNA"/>
</dbReference>
<dbReference type="GeneID" id="7446504"/>
<reference evidence="1 2" key="2">
    <citation type="journal article" date="2008" name="Nature">
        <title>The Phaeodactylum genome reveals the evolutionary history of diatom genomes.</title>
        <authorList>
            <person name="Bowler C."/>
            <person name="Allen A.E."/>
            <person name="Badger J.H."/>
            <person name="Grimwood J."/>
            <person name="Jabbari K."/>
            <person name="Kuo A."/>
            <person name="Maheswari U."/>
            <person name="Martens C."/>
            <person name="Maumus F."/>
            <person name="Otillar R.P."/>
            <person name="Rayko E."/>
            <person name="Salamov A."/>
            <person name="Vandepoele K."/>
            <person name="Beszteri B."/>
            <person name="Gruber A."/>
            <person name="Heijde M."/>
            <person name="Katinka M."/>
            <person name="Mock T."/>
            <person name="Valentin K."/>
            <person name="Verret F."/>
            <person name="Berges J.A."/>
            <person name="Brownlee C."/>
            <person name="Cadoret J.P."/>
            <person name="Chiovitti A."/>
            <person name="Choi C.J."/>
            <person name="Coesel S."/>
            <person name="De Martino A."/>
            <person name="Detter J.C."/>
            <person name="Durkin C."/>
            <person name="Falciatore A."/>
            <person name="Fournet J."/>
            <person name="Haruta M."/>
            <person name="Huysman M.J."/>
            <person name="Jenkins B.D."/>
            <person name="Jiroutova K."/>
            <person name="Jorgensen R.E."/>
            <person name="Joubert Y."/>
            <person name="Kaplan A."/>
            <person name="Kroger N."/>
            <person name="Kroth P.G."/>
            <person name="La Roche J."/>
            <person name="Lindquist E."/>
            <person name="Lommer M."/>
            <person name="Martin-Jezequel V."/>
            <person name="Lopez P.J."/>
            <person name="Lucas S."/>
            <person name="Mangogna M."/>
            <person name="McGinnis K."/>
            <person name="Medlin L.K."/>
            <person name="Montsant A."/>
            <person name="Oudot-Le Secq M.P."/>
            <person name="Napoli C."/>
            <person name="Obornik M."/>
            <person name="Parker M.S."/>
            <person name="Petit J.L."/>
            <person name="Porcel B.M."/>
            <person name="Poulsen N."/>
            <person name="Robison M."/>
            <person name="Rychlewski L."/>
            <person name="Rynearson T.A."/>
            <person name="Schmutz J."/>
            <person name="Shapiro H."/>
            <person name="Siaut M."/>
            <person name="Stanley M."/>
            <person name="Sussman M.R."/>
            <person name="Taylor A.R."/>
            <person name="Vardi A."/>
            <person name="von Dassow P."/>
            <person name="Vyverman W."/>
            <person name="Willis A."/>
            <person name="Wyrwicz L.S."/>
            <person name="Rokhsar D.S."/>
            <person name="Weissenbach J."/>
            <person name="Armbrust E.V."/>
            <person name="Green B.R."/>
            <person name="Van de Peer Y."/>
            <person name="Grigoriev I.V."/>
        </authorList>
    </citation>
    <scope>NUCLEOTIDE SEQUENCE [LARGE SCALE GENOMIC DNA]</scope>
    <source>
        <strain evidence="1 2">CCMP1335</strain>
    </source>
</reference>
<dbReference type="STRING" id="35128.B8BU13"/>
<dbReference type="PANTHER" id="PTHR21530:SF7">
    <property type="entry name" value="TRAB DOMAIN-CONTAINING PROTEIN"/>
    <property type="match status" value="1"/>
</dbReference>
<evidence type="ECO:0000313" key="2">
    <source>
        <dbReference type="Proteomes" id="UP000001449"/>
    </source>
</evidence>
<reference evidence="1 2" key="1">
    <citation type="journal article" date="2004" name="Science">
        <title>The genome of the diatom Thalassiosira pseudonana: ecology, evolution, and metabolism.</title>
        <authorList>
            <person name="Armbrust E.V."/>
            <person name="Berges J.A."/>
            <person name="Bowler C."/>
            <person name="Green B.R."/>
            <person name="Martinez D."/>
            <person name="Putnam N.H."/>
            <person name="Zhou S."/>
            <person name="Allen A.E."/>
            <person name="Apt K.E."/>
            <person name="Bechner M."/>
            <person name="Brzezinski M.A."/>
            <person name="Chaal B.K."/>
            <person name="Chiovitti A."/>
            <person name="Davis A.K."/>
            <person name="Demarest M.S."/>
            <person name="Detter J.C."/>
            <person name="Glavina T."/>
            <person name="Goodstein D."/>
            <person name="Hadi M.Z."/>
            <person name="Hellsten U."/>
            <person name="Hildebrand M."/>
            <person name="Jenkins B.D."/>
            <person name="Jurka J."/>
            <person name="Kapitonov V.V."/>
            <person name="Kroger N."/>
            <person name="Lau W.W."/>
            <person name="Lane T.W."/>
            <person name="Larimer F.W."/>
            <person name="Lippmeier J.C."/>
            <person name="Lucas S."/>
            <person name="Medina M."/>
            <person name="Montsant A."/>
            <person name="Obornik M."/>
            <person name="Parker M.S."/>
            <person name="Palenik B."/>
            <person name="Pazour G.J."/>
            <person name="Richardson P.M."/>
            <person name="Rynearson T.A."/>
            <person name="Saito M.A."/>
            <person name="Schwartz D.C."/>
            <person name="Thamatrakoln K."/>
            <person name="Valentin K."/>
            <person name="Vardi A."/>
            <person name="Wilkerson F.P."/>
            <person name="Rokhsar D.S."/>
        </authorList>
    </citation>
    <scope>NUCLEOTIDE SEQUENCE [LARGE SCALE GENOMIC DNA]</scope>
    <source>
        <strain evidence="1 2">CCMP1335</strain>
    </source>
</reference>
<dbReference type="AlphaFoldDB" id="B8BU13"/>
<dbReference type="Proteomes" id="UP000001449">
    <property type="component" value="Chromosome 2"/>
</dbReference>
<dbReference type="InterPro" id="IPR046345">
    <property type="entry name" value="TraB_PrgY-like"/>
</dbReference>
<dbReference type="Pfam" id="PF01963">
    <property type="entry name" value="TraB_PrgY_gumN"/>
    <property type="match status" value="1"/>
</dbReference>
<proteinExistence type="predicted"/>
<protein>
    <recommendedName>
        <fullName evidence="3">TraB domain-containing protein</fullName>
    </recommendedName>
</protein>
<dbReference type="CDD" id="cd14726">
    <property type="entry name" value="TraB_PrgY-like"/>
    <property type="match status" value="1"/>
</dbReference>
<dbReference type="HOGENOM" id="CLU_113921_0_0_1"/>
<dbReference type="InParanoid" id="B8BU13"/>
<organism evidence="1 2">
    <name type="scientific">Thalassiosira pseudonana</name>
    <name type="common">Marine diatom</name>
    <name type="synonym">Cyclotella nana</name>
    <dbReference type="NCBI Taxonomy" id="35128"/>
    <lineage>
        <taxon>Eukaryota</taxon>
        <taxon>Sar</taxon>
        <taxon>Stramenopiles</taxon>
        <taxon>Ochrophyta</taxon>
        <taxon>Bacillariophyta</taxon>
        <taxon>Coscinodiscophyceae</taxon>
        <taxon>Thalassiosirophycidae</taxon>
        <taxon>Thalassiosirales</taxon>
        <taxon>Thalassiosiraceae</taxon>
        <taxon>Thalassiosira</taxon>
    </lineage>
</organism>
<keyword evidence="2" id="KW-1185">Reference proteome</keyword>
<dbReference type="PaxDb" id="35128-Thaps2322"/>
<sequence length="256" mass="28785">MTPTSQRMSVLFAKIQSDYAKKLNVTIGGEFRSAFQSALSQQQQFWQSSGQQHTSPAFVHSRGSRPCAIILGDRPVRLTLLRAWESLSAFGKLKLVLALLWSSIRQPSEKELQEWMDSILNDRTGENDLMTKAMEEMGKAFPTLKRVIIEERDEFMVAKLRQTTEMLMQSYDLGENNHNEMVLVAVVGAGHCSGILEKLTTKNQNGCGLLAKRPELVLPSLVETKKRKISNDEEVSSLVTDVVQFDYSYVLGDTPQ</sequence>
<name>B8BU13_THAPS</name>